<reference evidence="10 11" key="1">
    <citation type="submission" date="2024-05" db="EMBL/GenBank/DDBJ databases">
        <title>Culex pipiens pipiens assembly and annotation.</title>
        <authorList>
            <person name="Alout H."/>
            <person name="Durand T."/>
        </authorList>
    </citation>
    <scope>NUCLEOTIDE SEQUENCE [LARGE SCALE GENOMIC DNA]</scope>
    <source>
        <strain evidence="10">HA-2024</strain>
        <tissue evidence="10">Whole body</tissue>
    </source>
</reference>
<feature type="domain" description="C2H2-type" evidence="8">
    <location>
        <begin position="327"/>
        <end position="355"/>
    </location>
</feature>
<accession>A0ABD1CRB9</accession>
<dbReference type="Pfam" id="PF00096">
    <property type="entry name" value="zf-C2H2"/>
    <property type="match status" value="4"/>
</dbReference>
<dbReference type="SMART" id="SM00868">
    <property type="entry name" value="zf-AD"/>
    <property type="match status" value="1"/>
</dbReference>
<evidence type="ECO:0000259" key="9">
    <source>
        <dbReference type="PROSITE" id="PS51915"/>
    </source>
</evidence>
<feature type="region of interest" description="Disordered" evidence="7">
    <location>
        <begin position="432"/>
        <end position="452"/>
    </location>
</feature>
<feature type="compositionally biased region" description="Basic and acidic residues" evidence="7">
    <location>
        <begin position="441"/>
        <end position="452"/>
    </location>
</feature>
<keyword evidence="4 6" id="KW-0862">Zinc</keyword>
<feature type="binding site" evidence="6">
    <location>
        <position position="63"/>
    </location>
    <ligand>
        <name>Zn(2+)</name>
        <dbReference type="ChEBI" id="CHEBI:29105"/>
    </ligand>
</feature>
<evidence type="ECO:0000256" key="3">
    <source>
        <dbReference type="ARBA" id="ARBA00022771"/>
    </source>
</evidence>
<dbReference type="PANTHER" id="PTHR24379:SF121">
    <property type="entry name" value="C2H2-TYPE DOMAIN-CONTAINING PROTEIN"/>
    <property type="match status" value="1"/>
</dbReference>
<feature type="compositionally biased region" description="Basic and acidic residues" evidence="7">
    <location>
        <begin position="160"/>
        <end position="169"/>
    </location>
</feature>
<dbReference type="Pfam" id="PF07776">
    <property type="entry name" value="zf-AD"/>
    <property type="match status" value="1"/>
</dbReference>
<feature type="domain" description="C2H2-type" evidence="8">
    <location>
        <begin position="296"/>
        <end position="324"/>
    </location>
</feature>
<dbReference type="PANTHER" id="PTHR24379">
    <property type="entry name" value="KRAB AND ZINC FINGER DOMAIN-CONTAINING"/>
    <property type="match status" value="1"/>
</dbReference>
<dbReference type="SUPFAM" id="SSF57667">
    <property type="entry name" value="beta-beta-alpha zinc fingers"/>
    <property type="match status" value="3"/>
</dbReference>
<dbReference type="PROSITE" id="PS50157">
    <property type="entry name" value="ZINC_FINGER_C2H2_2"/>
    <property type="match status" value="5"/>
</dbReference>
<dbReference type="PROSITE" id="PS00028">
    <property type="entry name" value="ZINC_FINGER_C2H2_1"/>
    <property type="match status" value="7"/>
</dbReference>
<evidence type="ECO:0000256" key="1">
    <source>
        <dbReference type="ARBA" id="ARBA00022723"/>
    </source>
</evidence>
<sequence length="452" mass="52424">MSTFGEAHALCRVCAVPFESCTMIRLFNERNEPLPIAEAFWRVSEIEIQVEDSRFPQSCCIRCRDRLQEVEDLRALCLESDRKLRKMIGMGLNEEEEGEDVGMGTVDVVPKIEIHEASGSYSWWDDTANRHESDGEENETEELSKVKQSRKSKNIASEKTSSESHDTHFDPNTVEQTPKRKSKKRTPKTPEAGTDEATPKEKPSREPKTFQCTLCGKIYKSSKNLKEHETSHFPDRMNHKCHICSQEFARRNYYLVHLKMHQTENQFKCNECDKTFSLDKLLQEHISIKHRGERPFACKLCPKTYPRASTLFMHVKTVHEKIRKKLYRCEKCTMSFVNKTAYDRHMNGRHRGIKLHQCPHCGTDYEFKAYVQQHIAERHPEMVENLSTCQYCGMGYSTDGYYRKHIIKKHPEHLEVFDQWVKAKRDALLGGTQPVTSSIPDVDRSDGLDITG</sequence>
<name>A0ABD1CRB9_CULPP</name>
<dbReference type="InterPro" id="IPR036236">
    <property type="entry name" value="Znf_C2H2_sf"/>
</dbReference>
<dbReference type="EMBL" id="JBEHCU010009989">
    <property type="protein sequence ID" value="KAL1378948.1"/>
    <property type="molecule type" value="Genomic_DNA"/>
</dbReference>
<feature type="domain" description="C2H2-type" evidence="8">
    <location>
        <begin position="210"/>
        <end position="237"/>
    </location>
</feature>
<feature type="compositionally biased region" description="Basic and acidic residues" evidence="7">
    <location>
        <begin position="197"/>
        <end position="208"/>
    </location>
</feature>
<feature type="region of interest" description="Disordered" evidence="7">
    <location>
        <begin position="123"/>
        <end position="208"/>
    </location>
</feature>
<keyword evidence="11" id="KW-1185">Reference proteome</keyword>
<keyword evidence="3 5" id="KW-0863">Zinc-finger</keyword>
<evidence type="ECO:0000256" key="5">
    <source>
        <dbReference type="PROSITE-ProRule" id="PRU00042"/>
    </source>
</evidence>
<dbReference type="GO" id="GO:0008270">
    <property type="term" value="F:zinc ion binding"/>
    <property type="evidence" value="ECO:0007669"/>
    <property type="project" value="UniProtKB-UniRule"/>
</dbReference>
<feature type="domain" description="ZAD" evidence="9">
    <location>
        <begin position="9"/>
        <end position="87"/>
    </location>
</feature>
<dbReference type="Proteomes" id="UP001562425">
    <property type="component" value="Unassembled WGS sequence"/>
</dbReference>
<dbReference type="PROSITE" id="PS51915">
    <property type="entry name" value="ZAD"/>
    <property type="match status" value="1"/>
</dbReference>
<gene>
    <name evidence="10" type="ORF">pipiens_003873</name>
</gene>
<feature type="binding site" evidence="6">
    <location>
        <position position="60"/>
    </location>
    <ligand>
        <name>Zn(2+)</name>
        <dbReference type="ChEBI" id="CHEBI:29105"/>
    </ligand>
</feature>
<proteinExistence type="predicted"/>
<comment type="caution">
    <text evidence="10">The sequence shown here is derived from an EMBL/GenBank/DDBJ whole genome shotgun (WGS) entry which is preliminary data.</text>
</comment>
<evidence type="ECO:0000256" key="7">
    <source>
        <dbReference type="SAM" id="MobiDB-lite"/>
    </source>
</evidence>
<feature type="binding site" evidence="6">
    <location>
        <position position="14"/>
    </location>
    <ligand>
        <name>Zn(2+)</name>
        <dbReference type="ChEBI" id="CHEBI:29105"/>
    </ligand>
</feature>
<feature type="binding site" evidence="6">
    <location>
        <position position="11"/>
    </location>
    <ligand>
        <name>Zn(2+)</name>
        <dbReference type="ChEBI" id="CHEBI:29105"/>
    </ligand>
</feature>
<dbReference type="SMART" id="SM00355">
    <property type="entry name" value="ZnF_C2H2"/>
    <property type="match status" value="7"/>
</dbReference>
<dbReference type="SUPFAM" id="SSF57716">
    <property type="entry name" value="Glucocorticoid receptor-like (DNA-binding domain)"/>
    <property type="match status" value="1"/>
</dbReference>
<dbReference type="Gene3D" id="3.30.160.60">
    <property type="entry name" value="Classic Zinc Finger"/>
    <property type="match status" value="4"/>
</dbReference>
<evidence type="ECO:0000313" key="11">
    <source>
        <dbReference type="Proteomes" id="UP001562425"/>
    </source>
</evidence>
<organism evidence="10 11">
    <name type="scientific">Culex pipiens pipiens</name>
    <name type="common">Northern house mosquito</name>
    <dbReference type="NCBI Taxonomy" id="38569"/>
    <lineage>
        <taxon>Eukaryota</taxon>
        <taxon>Metazoa</taxon>
        <taxon>Ecdysozoa</taxon>
        <taxon>Arthropoda</taxon>
        <taxon>Hexapoda</taxon>
        <taxon>Insecta</taxon>
        <taxon>Pterygota</taxon>
        <taxon>Neoptera</taxon>
        <taxon>Endopterygota</taxon>
        <taxon>Diptera</taxon>
        <taxon>Nematocera</taxon>
        <taxon>Culicoidea</taxon>
        <taxon>Culicidae</taxon>
        <taxon>Culicinae</taxon>
        <taxon>Culicini</taxon>
        <taxon>Culex</taxon>
        <taxon>Culex</taxon>
    </lineage>
</organism>
<dbReference type="AlphaFoldDB" id="A0ABD1CRB9"/>
<protein>
    <submittedName>
        <fullName evidence="10">Uncharacterized protein</fullName>
    </submittedName>
</protein>
<evidence type="ECO:0000256" key="6">
    <source>
        <dbReference type="PROSITE-ProRule" id="PRU01263"/>
    </source>
</evidence>
<evidence type="ECO:0000313" key="10">
    <source>
        <dbReference type="EMBL" id="KAL1378948.1"/>
    </source>
</evidence>
<keyword evidence="2" id="KW-0677">Repeat</keyword>
<feature type="domain" description="C2H2-type" evidence="8">
    <location>
        <begin position="267"/>
        <end position="295"/>
    </location>
</feature>
<evidence type="ECO:0000256" key="2">
    <source>
        <dbReference type="ARBA" id="ARBA00022737"/>
    </source>
</evidence>
<dbReference type="InterPro" id="IPR012934">
    <property type="entry name" value="Znf_AD"/>
</dbReference>
<feature type="domain" description="C2H2-type" evidence="8">
    <location>
        <begin position="239"/>
        <end position="266"/>
    </location>
</feature>
<evidence type="ECO:0000259" key="8">
    <source>
        <dbReference type="PROSITE" id="PS50157"/>
    </source>
</evidence>
<dbReference type="InterPro" id="IPR013087">
    <property type="entry name" value="Znf_C2H2_type"/>
</dbReference>
<evidence type="ECO:0000256" key="4">
    <source>
        <dbReference type="ARBA" id="ARBA00022833"/>
    </source>
</evidence>
<keyword evidence="1 6" id="KW-0479">Metal-binding</keyword>